<dbReference type="FunFam" id="3.30.300.30:FF:000008">
    <property type="entry name" value="2,3-dihydroxybenzoate-AMP ligase"/>
    <property type="match status" value="1"/>
</dbReference>
<dbReference type="Proteomes" id="UP000054770">
    <property type="component" value="Unassembled WGS sequence"/>
</dbReference>
<dbReference type="InterPro" id="IPR000873">
    <property type="entry name" value="AMP-dep_synth/lig_dom"/>
</dbReference>
<feature type="domain" description="AMP-binding enzyme C-terminal" evidence="4">
    <location>
        <begin position="424"/>
        <end position="499"/>
    </location>
</feature>
<dbReference type="Gene3D" id="3.40.50.12780">
    <property type="entry name" value="N-terminal domain of ligase-like"/>
    <property type="match status" value="1"/>
</dbReference>
<reference evidence="5" key="1">
    <citation type="submission" date="2016-01" db="EMBL/GenBank/DDBJ databases">
        <authorList>
            <person name="Peeters C."/>
        </authorList>
    </citation>
    <scope>NUCLEOTIDE SEQUENCE [LARGE SCALE GENOMIC DNA]</scope>
    <source>
        <strain evidence="5">LMG 22940</strain>
    </source>
</reference>
<organism evidence="5 6">
    <name type="scientific">Caballeronia choica</name>
    <dbReference type="NCBI Taxonomy" id="326476"/>
    <lineage>
        <taxon>Bacteria</taxon>
        <taxon>Pseudomonadati</taxon>
        <taxon>Pseudomonadota</taxon>
        <taxon>Betaproteobacteria</taxon>
        <taxon>Burkholderiales</taxon>
        <taxon>Burkholderiaceae</taxon>
        <taxon>Caballeronia</taxon>
    </lineage>
</organism>
<evidence type="ECO:0000313" key="6">
    <source>
        <dbReference type="Proteomes" id="UP000054770"/>
    </source>
</evidence>
<evidence type="ECO:0000313" key="5">
    <source>
        <dbReference type="EMBL" id="SAL84161.1"/>
    </source>
</evidence>
<dbReference type="EMBL" id="FCON02000153">
    <property type="protein sequence ID" value="SAL84161.1"/>
    <property type="molecule type" value="Genomic_DNA"/>
</dbReference>
<protein>
    <submittedName>
        <fullName evidence="5">Long-chain fatty acid--CoA ligase</fullName>
    </submittedName>
</protein>
<dbReference type="PROSITE" id="PS00455">
    <property type="entry name" value="AMP_BINDING"/>
    <property type="match status" value="1"/>
</dbReference>
<name>A0A158KUP7_9BURK</name>
<dbReference type="RefSeq" id="WP_087649042.1">
    <property type="nucleotide sequence ID" value="NZ_FCON02000153.1"/>
</dbReference>
<dbReference type="SUPFAM" id="SSF56801">
    <property type="entry name" value="Acetyl-CoA synthetase-like"/>
    <property type="match status" value="1"/>
</dbReference>
<evidence type="ECO:0000256" key="2">
    <source>
        <dbReference type="ARBA" id="ARBA00022598"/>
    </source>
</evidence>
<dbReference type="OrthoDB" id="9766486at2"/>
<dbReference type="GO" id="GO:0016878">
    <property type="term" value="F:acid-thiol ligase activity"/>
    <property type="evidence" value="ECO:0007669"/>
    <property type="project" value="UniProtKB-ARBA"/>
</dbReference>
<feature type="domain" description="AMP-dependent synthetase/ligase" evidence="3">
    <location>
        <begin position="8"/>
        <end position="374"/>
    </location>
</feature>
<evidence type="ECO:0000259" key="3">
    <source>
        <dbReference type="Pfam" id="PF00501"/>
    </source>
</evidence>
<dbReference type="Pfam" id="PF13193">
    <property type="entry name" value="AMP-binding_C"/>
    <property type="match status" value="1"/>
</dbReference>
<gene>
    <name evidence="5" type="ORF">AWB68_07191</name>
</gene>
<comment type="similarity">
    <text evidence="1">Belongs to the ATP-dependent AMP-binding enzyme family.</text>
</comment>
<dbReference type="Gene3D" id="3.30.300.30">
    <property type="match status" value="1"/>
</dbReference>
<dbReference type="Pfam" id="PF00501">
    <property type="entry name" value="AMP-binding"/>
    <property type="match status" value="1"/>
</dbReference>
<keyword evidence="2 5" id="KW-0436">Ligase</keyword>
<dbReference type="InterPro" id="IPR045851">
    <property type="entry name" value="AMP-bd_C_sf"/>
</dbReference>
<accession>A0A158KUP7</accession>
<dbReference type="PANTHER" id="PTHR43767">
    <property type="entry name" value="LONG-CHAIN-FATTY-ACID--COA LIGASE"/>
    <property type="match status" value="1"/>
</dbReference>
<dbReference type="PANTHER" id="PTHR43767:SF1">
    <property type="entry name" value="NONRIBOSOMAL PEPTIDE SYNTHASE PES1 (EUROFUNG)-RELATED"/>
    <property type="match status" value="1"/>
</dbReference>
<dbReference type="InterPro" id="IPR025110">
    <property type="entry name" value="AMP-bd_C"/>
</dbReference>
<dbReference type="NCBIfam" id="NF004837">
    <property type="entry name" value="PRK06187.1"/>
    <property type="match status" value="1"/>
</dbReference>
<keyword evidence="6" id="KW-1185">Reference proteome</keyword>
<sequence>MYLTQGLHRSLQQTPERIATIFRGRRRTFRELGDRVARLAAALCAAGMARGDRVGILALNSDRYLEYAMGVWWGGGVLNPVNTRWSVPEIAYSLDDCDNRILIVDDHFLDVVSGICSAVRIPPVLIHAGDGDAPEGMLSFEMLIADTAPMQDAGRGGSDLACIMYTGGTTGFPKGVMQTHMNIWSSSIMRMAESAPLANSAVLHAAPFFHVAGLGRAIIQFLAGETHVILPAFDAGDLLKAISEEKVGETLLVPTMIQAVLDHPDFAATDLTSLKRLVYGASPMPERLLGRVVESLPGVELAHSYGMTEACPSISANPGANHGEAGRKSGLYRSVGRGLPGLMVKVVDGDGQEVPRGTVGEIVVRGPNVMAGYWNKPEETAQALRGGWLHTGDGAYMDENGYLYIVDRLKDMIISGGENVYSAEVEGVIARHPSVAACAVIGVPHATWGEAVHAVVVRQPDAVLAEEDVKAHCRLFIAGYKCPKTVEFRPHLPLSSAGKVLKRELRAPHWPDKQHGVAAAIQPAR</sequence>
<dbReference type="InterPro" id="IPR020845">
    <property type="entry name" value="AMP-binding_CS"/>
</dbReference>
<dbReference type="InterPro" id="IPR042099">
    <property type="entry name" value="ANL_N_sf"/>
</dbReference>
<proteinExistence type="inferred from homology"/>
<evidence type="ECO:0000256" key="1">
    <source>
        <dbReference type="ARBA" id="ARBA00006432"/>
    </source>
</evidence>
<dbReference type="InterPro" id="IPR050237">
    <property type="entry name" value="ATP-dep_AMP-bd_enzyme"/>
</dbReference>
<dbReference type="AlphaFoldDB" id="A0A158KUP7"/>
<dbReference type="CDD" id="cd17631">
    <property type="entry name" value="FACL_FadD13-like"/>
    <property type="match status" value="1"/>
</dbReference>
<evidence type="ECO:0000259" key="4">
    <source>
        <dbReference type="Pfam" id="PF13193"/>
    </source>
</evidence>
<comment type="caution">
    <text evidence="5">The sequence shown here is derived from an EMBL/GenBank/DDBJ whole genome shotgun (WGS) entry which is preliminary data.</text>
</comment>